<evidence type="ECO:0000313" key="4">
    <source>
        <dbReference type="Proteomes" id="UP000654670"/>
    </source>
</evidence>
<dbReference type="PANTHER" id="PTHR41313">
    <property type="entry name" value="ADENINE-SPECIFIC METHYLTRANSFERASE"/>
    <property type="match status" value="1"/>
</dbReference>
<dbReference type="RefSeq" id="WP_188801081.1">
    <property type="nucleotide sequence ID" value="NZ_BMOK01000001.1"/>
</dbReference>
<dbReference type="GO" id="GO:0003677">
    <property type="term" value="F:DNA binding"/>
    <property type="evidence" value="ECO:0007669"/>
    <property type="project" value="InterPro"/>
</dbReference>
<dbReference type="PRINTS" id="PR00507">
    <property type="entry name" value="N12N6MTFRASE"/>
</dbReference>
<gene>
    <name evidence="3" type="ORF">GCM10007968_02660</name>
</gene>
<dbReference type="SUPFAM" id="SSF53335">
    <property type="entry name" value="S-adenosyl-L-methionine-dependent methyltransferases"/>
    <property type="match status" value="1"/>
</dbReference>
<dbReference type="PANTHER" id="PTHR41313:SF1">
    <property type="entry name" value="DNA METHYLASE ADENINE-SPECIFIC DOMAIN-CONTAINING PROTEIN"/>
    <property type="match status" value="1"/>
</dbReference>
<reference evidence="3" key="1">
    <citation type="journal article" date="2014" name="Int. J. Syst. Evol. Microbiol.">
        <title>Complete genome sequence of Corynebacterium casei LMG S-19264T (=DSM 44701T), isolated from a smear-ripened cheese.</title>
        <authorList>
            <consortium name="US DOE Joint Genome Institute (JGI-PGF)"/>
            <person name="Walter F."/>
            <person name="Albersmeier A."/>
            <person name="Kalinowski J."/>
            <person name="Ruckert C."/>
        </authorList>
    </citation>
    <scope>NUCLEOTIDE SEQUENCE</scope>
    <source>
        <strain evidence="3">JCM 15325</strain>
    </source>
</reference>
<dbReference type="Gene3D" id="3.40.50.150">
    <property type="entry name" value="Vaccinia Virus protein VP39"/>
    <property type="match status" value="1"/>
</dbReference>
<dbReference type="AlphaFoldDB" id="A0A917RX41"/>
<sequence>MQTTMVSELFSVLDQSARLIEEHRHKSYLEALCTAGEMIFAGTVKDEELKSKLEPLCTDFYREGMTAEEIRRAFQLAVLKGMKIAPQPGHEMTPDSLVILMGHVVALLAGERPFSILDPAVGTANLLTGVMNQAETDHIAAYGADTDDLLLKLAVTSANLQQKEIHFFHQDGLRPIYSGPVDFAVCDVPVGIYPDTQMAKSFELNVINGKALTPFLFIEKGLMQLKESGYLLYLIPNQLFSEDKERHFHRFIQKNAAILALLQLPPSLFKNADTAKSIMLLQKKGEGITVPKQTLLAEMPDFSNKHKMQDFMTQMDRWFAR</sequence>
<dbReference type="Proteomes" id="UP000654670">
    <property type="component" value="Unassembled WGS sequence"/>
</dbReference>
<dbReference type="GO" id="GO:0008170">
    <property type="term" value="F:N-methyltransferase activity"/>
    <property type="evidence" value="ECO:0007669"/>
    <property type="project" value="InterPro"/>
</dbReference>
<keyword evidence="4" id="KW-1185">Reference proteome</keyword>
<dbReference type="GO" id="GO:0032259">
    <property type="term" value="P:methylation"/>
    <property type="evidence" value="ECO:0007669"/>
    <property type="project" value="UniProtKB-KW"/>
</dbReference>
<dbReference type="Gene3D" id="1.10.150.470">
    <property type="match status" value="1"/>
</dbReference>
<protein>
    <submittedName>
        <fullName evidence="3">Adenine-specific DNA methyltransferase</fullName>
    </submittedName>
</protein>
<dbReference type="EMBL" id="BMOK01000001">
    <property type="protein sequence ID" value="GGL42244.1"/>
    <property type="molecule type" value="Genomic_DNA"/>
</dbReference>
<keyword evidence="3" id="KW-0489">Methyltransferase</keyword>
<evidence type="ECO:0000259" key="2">
    <source>
        <dbReference type="Pfam" id="PF21106"/>
    </source>
</evidence>
<dbReference type="InterPro" id="IPR016843">
    <property type="entry name" value="S-AdoMet-dep_Ade-MeTrfase_prd"/>
</dbReference>
<dbReference type="InterPro" id="IPR003356">
    <property type="entry name" value="DNA_methylase_A-5"/>
</dbReference>
<accession>A0A917RX41</accession>
<dbReference type="InterPro" id="IPR052933">
    <property type="entry name" value="DNA_Protect_Modify"/>
</dbReference>
<dbReference type="InterPro" id="IPR029063">
    <property type="entry name" value="SAM-dependent_MTases_sf"/>
</dbReference>
<dbReference type="InterPro" id="IPR048375">
    <property type="entry name" value="YtxK-like_N"/>
</dbReference>
<dbReference type="PIRSF" id="PIRSF026567">
    <property type="entry name" value="Adenine_mtase_bact_prd"/>
    <property type="match status" value="1"/>
</dbReference>
<dbReference type="Pfam" id="PF21106">
    <property type="entry name" value="YtxK_like"/>
    <property type="match status" value="1"/>
</dbReference>
<proteinExistence type="predicted"/>
<organism evidence="3 4">
    <name type="scientific">Sporolactobacillus putidus</name>
    <dbReference type="NCBI Taxonomy" id="492735"/>
    <lineage>
        <taxon>Bacteria</taxon>
        <taxon>Bacillati</taxon>
        <taxon>Bacillota</taxon>
        <taxon>Bacilli</taxon>
        <taxon>Bacillales</taxon>
        <taxon>Sporolactobacillaceae</taxon>
        <taxon>Sporolactobacillus</taxon>
    </lineage>
</organism>
<reference evidence="3" key="2">
    <citation type="submission" date="2020-09" db="EMBL/GenBank/DDBJ databases">
        <authorList>
            <person name="Sun Q."/>
            <person name="Ohkuma M."/>
        </authorList>
    </citation>
    <scope>NUCLEOTIDE SEQUENCE</scope>
    <source>
        <strain evidence="3">JCM 15325</strain>
    </source>
</reference>
<evidence type="ECO:0000313" key="3">
    <source>
        <dbReference type="EMBL" id="GGL42244.1"/>
    </source>
</evidence>
<comment type="caution">
    <text evidence="3">The sequence shown here is derived from an EMBL/GenBank/DDBJ whole genome shotgun (WGS) entry which is preliminary data.</text>
</comment>
<dbReference type="Pfam" id="PF02384">
    <property type="entry name" value="N6_Mtase"/>
    <property type="match status" value="1"/>
</dbReference>
<evidence type="ECO:0000259" key="1">
    <source>
        <dbReference type="Pfam" id="PF02384"/>
    </source>
</evidence>
<name>A0A917RX41_9BACL</name>
<feature type="domain" description="YtxK-like N-terminal helical" evidence="2">
    <location>
        <begin position="8"/>
        <end position="82"/>
    </location>
</feature>
<feature type="domain" description="DNA methylase adenine-specific" evidence="1">
    <location>
        <begin position="89"/>
        <end position="309"/>
    </location>
</feature>
<keyword evidence="3" id="KW-0808">Transferase</keyword>